<keyword evidence="1" id="KW-0175">Coiled coil</keyword>
<accession>A0A7E4ZPT9</accession>
<feature type="chain" id="PRO_5028838109" evidence="2">
    <location>
        <begin position="21"/>
        <end position="158"/>
    </location>
</feature>
<dbReference type="WBParaSite" id="Pan_g10198.t1">
    <property type="protein sequence ID" value="Pan_g10198.t1"/>
    <property type="gene ID" value="Pan_g10198"/>
</dbReference>
<organism evidence="3 4">
    <name type="scientific">Panagrellus redivivus</name>
    <name type="common">Microworm</name>
    <dbReference type="NCBI Taxonomy" id="6233"/>
    <lineage>
        <taxon>Eukaryota</taxon>
        <taxon>Metazoa</taxon>
        <taxon>Ecdysozoa</taxon>
        <taxon>Nematoda</taxon>
        <taxon>Chromadorea</taxon>
        <taxon>Rhabditida</taxon>
        <taxon>Tylenchina</taxon>
        <taxon>Panagrolaimomorpha</taxon>
        <taxon>Panagrolaimoidea</taxon>
        <taxon>Panagrolaimidae</taxon>
        <taxon>Panagrellus</taxon>
    </lineage>
</organism>
<dbReference type="Proteomes" id="UP000492821">
    <property type="component" value="Unassembled WGS sequence"/>
</dbReference>
<evidence type="ECO:0000313" key="4">
    <source>
        <dbReference type="WBParaSite" id="Pan_g10198.t1"/>
    </source>
</evidence>
<sequence length="158" mass="17470">MWKLGCTVLVTAFLVGIFSAAQETTTTSAPSTIVPMLMDLNNKTKSEVESILTDQNLSQQTMYAKLDAIFANQTEKKRAQYEATKAAFQEATDELEAQHALQIKNASAATQAADSIIRSIARNETLTTLQINRAILEVYFAQTPEVQTELNQYAIFKS</sequence>
<feature type="coiled-coil region" evidence="1">
    <location>
        <begin position="71"/>
        <end position="98"/>
    </location>
</feature>
<reference evidence="4" key="2">
    <citation type="submission" date="2020-10" db="UniProtKB">
        <authorList>
            <consortium name="WormBaseParasite"/>
        </authorList>
    </citation>
    <scope>IDENTIFICATION</scope>
</reference>
<reference evidence="3" key="1">
    <citation type="journal article" date="2013" name="Genetics">
        <title>The draft genome and transcriptome of Panagrellus redivivus are shaped by the harsh demands of a free-living lifestyle.</title>
        <authorList>
            <person name="Srinivasan J."/>
            <person name="Dillman A.R."/>
            <person name="Macchietto M.G."/>
            <person name="Heikkinen L."/>
            <person name="Lakso M."/>
            <person name="Fracchia K.M."/>
            <person name="Antoshechkin I."/>
            <person name="Mortazavi A."/>
            <person name="Wong G."/>
            <person name="Sternberg P.W."/>
        </authorList>
    </citation>
    <scope>NUCLEOTIDE SEQUENCE [LARGE SCALE GENOMIC DNA]</scope>
    <source>
        <strain evidence="3">MT8872</strain>
    </source>
</reference>
<proteinExistence type="predicted"/>
<evidence type="ECO:0000313" key="3">
    <source>
        <dbReference type="Proteomes" id="UP000492821"/>
    </source>
</evidence>
<keyword evidence="3" id="KW-1185">Reference proteome</keyword>
<evidence type="ECO:0000256" key="1">
    <source>
        <dbReference type="SAM" id="Coils"/>
    </source>
</evidence>
<dbReference type="AlphaFoldDB" id="A0A7E4ZPT9"/>
<keyword evidence="2" id="KW-0732">Signal</keyword>
<name>A0A7E4ZPT9_PANRE</name>
<protein>
    <submittedName>
        <fullName evidence="4">DUF148 domain-containing protein</fullName>
    </submittedName>
</protein>
<evidence type="ECO:0000256" key="2">
    <source>
        <dbReference type="SAM" id="SignalP"/>
    </source>
</evidence>
<feature type="signal peptide" evidence="2">
    <location>
        <begin position="1"/>
        <end position="20"/>
    </location>
</feature>